<gene>
    <name evidence="1" type="ORF">AFUS01_LOCUS36982</name>
</gene>
<protein>
    <submittedName>
        <fullName evidence="1">Uncharacterized protein</fullName>
    </submittedName>
</protein>
<proteinExistence type="predicted"/>
<feature type="non-terminal residue" evidence="1">
    <location>
        <position position="1"/>
    </location>
</feature>
<evidence type="ECO:0000313" key="1">
    <source>
        <dbReference type="EMBL" id="CAG7826959.1"/>
    </source>
</evidence>
<sequence length="73" mass="8214">MHFVGEPSLGKYGRDGVNEGHIYCFSSRSAILRFCVASYHNNEVKTKLVRISRAYVIIYGQKSTAKIAGKIIY</sequence>
<reference evidence="1" key="1">
    <citation type="submission" date="2021-06" db="EMBL/GenBank/DDBJ databases">
        <authorList>
            <person name="Hodson N. C."/>
            <person name="Mongue J. A."/>
            <person name="Jaron S. K."/>
        </authorList>
    </citation>
    <scope>NUCLEOTIDE SEQUENCE</scope>
</reference>
<keyword evidence="2" id="KW-1185">Reference proteome</keyword>
<dbReference type="AlphaFoldDB" id="A0A8J2L128"/>
<name>A0A8J2L128_9HEXA</name>
<dbReference type="EMBL" id="CAJVCH010541792">
    <property type="protein sequence ID" value="CAG7826959.1"/>
    <property type="molecule type" value="Genomic_DNA"/>
</dbReference>
<organism evidence="1 2">
    <name type="scientific">Allacma fusca</name>
    <dbReference type="NCBI Taxonomy" id="39272"/>
    <lineage>
        <taxon>Eukaryota</taxon>
        <taxon>Metazoa</taxon>
        <taxon>Ecdysozoa</taxon>
        <taxon>Arthropoda</taxon>
        <taxon>Hexapoda</taxon>
        <taxon>Collembola</taxon>
        <taxon>Symphypleona</taxon>
        <taxon>Sminthuridae</taxon>
        <taxon>Allacma</taxon>
    </lineage>
</organism>
<accession>A0A8J2L128</accession>
<dbReference type="Proteomes" id="UP000708208">
    <property type="component" value="Unassembled WGS sequence"/>
</dbReference>
<evidence type="ECO:0000313" key="2">
    <source>
        <dbReference type="Proteomes" id="UP000708208"/>
    </source>
</evidence>
<comment type="caution">
    <text evidence="1">The sequence shown here is derived from an EMBL/GenBank/DDBJ whole genome shotgun (WGS) entry which is preliminary data.</text>
</comment>